<dbReference type="HOGENOM" id="CLU_2925535_0_0_1"/>
<dbReference type="EnsemblMetazoa" id="tetur01g11500.1">
    <property type="protein sequence ID" value="tetur01g11500.1"/>
    <property type="gene ID" value="tetur01g11500"/>
</dbReference>
<keyword evidence="2" id="KW-1185">Reference proteome</keyword>
<reference evidence="2" key="1">
    <citation type="submission" date="2011-08" db="EMBL/GenBank/DDBJ databases">
        <authorList>
            <person name="Rombauts S."/>
        </authorList>
    </citation>
    <scope>NUCLEOTIDE SEQUENCE</scope>
    <source>
        <strain evidence="2">London</strain>
    </source>
</reference>
<proteinExistence type="predicted"/>
<evidence type="ECO:0000313" key="1">
    <source>
        <dbReference type="EnsemblMetazoa" id="tetur01g11500.1"/>
    </source>
</evidence>
<sequence>MLATEIINSVNVDAGSCRINILGPLGNSNWIVLFSLAWIGGFTSITEEPMYISKFASYMAE</sequence>
<organism evidence="1 2">
    <name type="scientific">Tetranychus urticae</name>
    <name type="common">Two-spotted spider mite</name>
    <dbReference type="NCBI Taxonomy" id="32264"/>
    <lineage>
        <taxon>Eukaryota</taxon>
        <taxon>Metazoa</taxon>
        <taxon>Ecdysozoa</taxon>
        <taxon>Arthropoda</taxon>
        <taxon>Chelicerata</taxon>
        <taxon>Arachnida</taxon>
        <taxon>Acari</taxon>
        <taxon>Acariformes</taxon>
        <taxon>Trombidiformes</taxon>
        <taxon>Prostigmata</taxon>
        <taxon>Eleutherengona</taxon>
        <taxon>Raphignathae</taxon>
        <taxon>Tetranychoidea</taxon>
        <taxon>Tetranychidae</taxon>
        <taxon>Tetranychus</taxon>
    </lineage>
</organism>
<name>T1JSR8_TETUR</name>
<accession>T1JSR8</accession>
<dbReference type="Proteomes" id="UP000015104">
    <property type="component" value="Unassembled WGS sequence"/>
</dbReference>
<dbReference type="AlphaFoldDB" id="T1JSR8"/>
<dbReference type="EMBL" id="CAEY01000467">
    <property type="status" value="NOT_ANNOTATED_CDS"/>
    <property type="molecule type" value="Genomic_DNA"/>
</dbReference>
<evidence type="ECO:0000313" key="2">
    <source>
        <dbReference type="Proteomes" id="UP000015104"/>
    </source>
</evidence>
<protein>
    <submittedName>
        <fullName evidence="1">Uncharacterized protein</fullName>
    </submittedName>
</protein>
<reference evidence="1" key="2">
    <citation type="submission" date="2015-06" db="UniProtKB">
        <authorList>
            <consortium name="EnsemblMetazoa"/>
        </authorList>
    </citation>
    <scope>IDENTIFICATION</scope>
</reference>